<dbReference type="InterPro" id="IPR003782">
    <property type="entry name" value="SCO1/SenC"/>
</dbReference>
<sequence length="268" mass="29480">MSRLILAAGVLGLPLLVTAQPPTPSQTLDRVGVDQRIGERVPLDLRFTDRHGDSVTLGNLIDGKPALLQLAWYDCPNLCDLSLRRLGSRLSEVKFQPGEDFRVITVSIDPREGADAADRALATLRDSHQGDSDAGDWRVLTGDARAIDTLARRIGYRYQYDADSEQFAHPAALAVLDGDGRLSSYLLGLTFSGRDVELALTRAGEGRLGSITDRIALRCFHFDPEKGTYTLDILRLLNLACLITALVLALVVGRLLRRRRGNDRQGRH</sequence>
<dbReference type="Pfam" id="PF02630">
    <property type="entry name" value="SCO1-SenC"/>
    <property type="match status" value="1"/>
</dbReference>
<organism evidence="4 5">
    <name type="scientific">Alloalcanivorax venustensis ISO4</name>
    <dbReference type="NCBI Taxonomy" id="1177184"/>
    <lineage>
        <taxon>Bacteria</taxon>
        <taxon>Pseudomonadati</taxon>
        <taxon>Pseudomonadota</taxon>
        <taxon>Gammaproteobacteria</taxon>
        <taxon>Oceanospirillales</taxon>
        <taxon>Alcanivoracaceae</taxon>
        <taxon>Alloalcanivorax</taxon>
    </lineage>
</organism>
<keyword evidence="2" id="KW-1133">Transmembrane helix</keyword>
<comment type="caution">
    <text evidence="4">The sequence shown here is derived from an EMBL/GenBank/DDBJ whole genome shotgun (WGS) entry which is preliminary data.</text>
</comment>
<gene>
    <name evidence="4" type="ORF">ISO4_02425</name>
</gene>
<name>A0ABS0AI63_9GAMM</name>
<evidence type="ECO:0000256" key="2">
    <source>
        <dbReference type="SAM" id="Phobius"/>
    </source>
</evidence>
<feature type="chain" id="PRO_5045442870" evidence="3">
    <location>
        <begin position="20"/>
        <end position="268"/>
    </location>
</feature>
<keyword evidence="2" id="KW-0812">Transmembrane</keyword>
<evidence type="ECO:0000313" key="4">
    <source>
        <dbReference type="EMBL" id="MBF5053823.1"/>
    </source>
</evidence>
<dbReference type="RefSeq" id="WP_194856424.1">
    <property type="nucleotide sequence ID" value="NZ_ARXR01000023.1"/>
</dbReference>
<dbReference type="CDD" id="cd02968">
    <property type="entry name" value="SCO"/>
    <property type="match status" value="1"/>
</dbReference>
<comment type="similarity">
    <text evidence="1">Belongs to the SCO1/2 family.</text>
</comment>
<dbReference type="SUPFAM" id="SSF52833">
    <property type="entry name" value="Thioredoxin-like"/>
    <property type="match status" value="1"/>
</dbReference>
<keyword evidence="2" id="KW-0472">Membrane</keyword>
<keyword evidence="5" id="KW-1185">Reference proteome</keyword>
<feature type="signal peptide" evidence="3">
    <location>
        <begin position="1"/>
        <end position="19"/>
    </location>
</feature>
<evidence type="ECO:0000313" key="5">
    <source>
        <dbReference type="Proteomes" id="UP000644441"/>
    </source>
</evidence>
<proteinExistence type="inferred from homology"/>
<keyword evidence="3" id="KW-0732">Signal</keyword>
<evidence type="ECO:0000256" key="1">
    <source>
        <dbReference type="ARBA" id="ARBA00010996"/>
    </source>
</evidence>
<dbReference type="Gene3D" id="3.40.30.10">
    <property type="entry name" value="Glutaredoxin"/>
    <property type="match status" value="1"/>
</dbReference>
<reference evidence="4 5" key="1">
    <citation type="submission" date="2012-09" db="EMBL/GenBank/DDBJ databases">
        <title>Genome Sequence of alkane-degrading Bacterium Alcanivorax venustensis ISO4.</title>
        <authorList>
            <person name="Lai Q."/>
            <person name="Shao Z."/>
        </authorList>
    </citation>
    <scope>NUCLEOTIDE SEQUENCE [LARGE SCALE GENOMIC DNA]</scope>
    <source>
        <strain evidence="4 5">ISO4</strain>
    </source>
</reference>
<dbReference type="InterPro" id="IPR036249">
    <property type="entry name" value="Thioredoxin-like_sf"/>
</dbReference>
<feature type="transmembrane region" description="Helical" evidence="2">
    <location>
        <begin position="236"/>
        <end position="256"/>
    </location>
</feature>
<dbReference type="EMBL" id="ARXR01000023">
    <property type="protein sequence ID" value="MBF5053823.1"/>
    <property type="molecule type" value="Genomic_DNA"/>
</dbReference>
<evidence type="ECO:0000256" key="3">
    <source>
        <dbReference type="SAM" id="SignalP"/>
    </source>
</evidence>
<protein>
    <submittedName>
        <fullName evidence="4">Electron transport protein SCO1/SenC</fullName>
    </submittedName>
</protein>
<dbReference type="Proteomes" id="UP000644441">
    <property type="component" value="Unassembled WGS sequence"/>
</dbReference>
<accession>A0ABS0AI63</accession>